<name>A0A922ST68_SPOEX</name>
<comment type="caution">
    <text evidence="3">The sequence shown here is derived from an EMBL/GenBank/DDBJ whole genome shotgun (WGS) entry which is preliminary data.</text>
</comment>
<gene>
    <name evidence="3" type="ORF">HF086_002681</name>
</gene>
<keyword evidence="2" id="KW-0812">Transmembrane</keyword>
<keyword evidence="2" id="KW-0472">Membrane</keyword>
<dbReference type="EMBL" id="JACEFF010000014">
    <property type="protein sequence ID" value="KAH9645754.1"/>
    <property type="molecule type" value="Genomic_DNA"/>
</dbReference>
<feature type="transmembrane region" description="Helical" evidence="2">
    <location>
        <begin position="113"/>
        <end position="135"/>
    </location>
</feature>
<evidence type="ECO:0000256" key="1">
    <source>
        <dbReference type="SAM" id="MobiDB-lite"/>
    </source>
</evidence>
<evidence type="ECO:0000313" key="4">
    <source>
        <dbReference type="Proteomes" id="UP000814243"/>
    </source>
</evidence>
<evidence type="ECO:0000256" key="2">
    <source>
        <dbReference type="SAM" id="Phobius"/>
    </source>
</evidence>
<organism evidence="3 4">
    <name type="scientific">Spodoptera exigua</name>
    <name type="common">Beet armyworm</name>
    <name type="synonym">Noctua fulgens</name>
    <dbReference type="NCBI Taxonomy" id="7107"/>
    <lineage>
        <taxon>Eukaryota</taxon>
        <taxon>Metazoa</taxon>
        <taxon>Ecdysozoa</taxon>
        <taxon>Arthropoda</taxon>
        <taxon>Hexapoda</taxon>
        <taxon>Insecta</taxon>
        <taxon>Pterygota</taxon>
        <taxon>Neoptera</taxon>
        <taxon>Endopterygota</taxon>
        <taxon>Lepidoptera</taxon>
        <taxon>Glossata</taxon>
        <taxon>Ditrysia</taxon>
        <taxon>Noctuoidea</taxon>
        <taxon>Noctuidae</taxon>
        <taxon>Amphipyrinae</taxon>
        <taxon>Spodoptera</taxon>
    </lineage>
</organism>
<sequence>MLIARPAHSPGPAHSAGPAHSPGPAHSAGPAHSPGPATPSSHVPARGARAAAARQPAAHCECRAATLPSRGARRAHGLLSVQLYGGAALATAARLKWDPSTYLALRELFPAEYRVACVVLTAGGATLLALAHLAAAAAHLPRPRRALLLYVVGAACCVLYCLLVLHC</sequence>
<evidence type="ECO:0000313" key="3">
    <source>
        <dbReference type="EMBL" id="KAH9645754.1"/>
    </source>
</evidence>
<keyword evidence="2" id="KW-1133">Transmembrane helix</keyword>
<accession>A0A922ST68</accession>
<proteinExistence type="predicted"/>
<reference evidence="3" key="1">
    <citation type="journal article" date="2021" name="G3 (Bethesda)">
        <title>Genome and transcriptome analysis of the beet armyworm Spodoptera exigua reveals targets for pest control. .</title>
        <authorList>
            <person name="Simon S."/>
            <person name="Breeschoten T."/>
            <person name="Jansen H.J."/>
            <person name="Dirks R.P."/>
            <person name="Schranz M.E."/>
            <person name="Ros V.I.D."/>
        </authorList>
    </citation>
    <scope>NUCLEOTIDE SEQUENCE</scope>
    <source>
        <strain evidence="3">TB_SE_WUR_2020</strain>
    </source>
</reference>
<dbReference type="Proteomes" id="UP000814243">
    <property type="component" value="Unassembled WGS sequence"/>
</dbReference>
<feature type="transmembrane region" description="Helical" evidence="2">
    <location>
        <begin position="147"/>
        <end position="165"/>
    </location>
</feature>
<protein>
    <submittedName>
        <fullName evidence="3">Uncharacterized protein</fullName>
    </submittedName>
</protein>
<feature type="region of interest" description="Disordered" evidence="1">
    <location>
        <begin position="1"/>
        <end position="50"/>
    </location>
</feature>
<dbReference type="AlphaFoldDB" id="A0A922ST68"/>